<reference evidence="4" key="1">
    <citation type="submission" date="2018-06" db="EMBL/GenBank/DDBJ databases">
        <authorList>
            <person name="Zhirakovskaya E."/>
        </authorList>
    </citation>
    <scope>NUCLEOTIDE SEQUENCE</scope>
</reference>
<gene>
    <name evidence="4" type="ORF">MNBD_GAMMA16-1562</name>
</gene>
<dbReference type="InterPro" id="IPR011250">
    <property type="entry name" value="OMP/PagP_B-barrel"/>
</dbReference>
<name>A0A3B0Z7C6_9ZZZZ</name>
<dbReference type="Gene3D" id="2.40.160.20">
    <property type="match status" value="1"/>
</dbReference>
<evidence type="ECO:0000259" key="3">
    <source>
        <dbReference type="Pfam" id="PF13505"/>
    </source>
</evidence>
<dbReference type="InterPro" id="IPR003646">
    <property type="entry name" value="SH3-like_bac-type"/>
</dbReference>
<keyword evidence="1" id="KW-0732">Signal</keyword>
<evidence type="ECO:0000259" key="2">
    <source>
        <dbReference type="Pfam" id="PF08239"/>
    </source>
</evidence>
<accession>A0A3B0Z7C6</accession>
<sequence>MLKDKALAKNSINWMIGLLVVLTNMTLWNPESIAKETGQIGQVADPFIELHTGPGRGYPIFHVVNRGDVVEIIRRKTGWFKLRIASGKEGWAHRRNMEKTLTSTGEQMKFTDITRKDFAKRRWEFGTLVGDFEGATALTLYGGRNITPNLSAELSITQAIGTFSTNWIGSVNLVAHPFPNLRFSPFFTLGAGAIRTEPKTTLIQTIDRTDPTAHVGLGIRTHVAQRFVIRMEYRSHVVFSSNENNEEANEWKAGFAIFF</sequence>
<dbReference type="SUPFAM" id="SSF56925">
    <property type="entry name" value="OMPA-like"/>
    <property type="match status" value="1"/>
</dbReference>
<dbReference type="Pfam" id="PF13505">
    <property type="entry name" value="OMP_b-brl"/>
    <property type="match status" value="1"/>
</dbReference>
<dbReference type="AlphaFoldDB" id="A0A3B0Z7C6"/>
<proteinExistence type="predicted"/>
<feature type="domain" description="SH3b" evidence="2">
    <location>
        <begin position="50"/>
        <end position="96"/>
    </location>
</feature>
<organism evidence="4">
    <name type="scientific">hydrothermal vent metagenome</name>
    <dbReference type="NCBI Taxonomy" id="652676"/>
    <lineage>
        <taxon>unclassified sequences</taxon>
        <taxon>metagenomes</taxon>
        <taxon>ecological metagenomes</taxon>
    </lineage>
</organism>
<protein>
    <submittedName>
        <fullName evidence="4">Uncharacterized protein</fullName>
    </submittedName>
</protein>
<evidence type="ECO:0000313" key="4">
    <source>
        <dbReference type="EMBL" id="VAW84890.1"/>
    </source>
</evidence>
<dbReference type="InterPro" id="IPR027385">
    <property type="entry name" value="Beta-barrel_OMP"/>
</dbReference>
<feature type="domain" description="Outer membrane protein beta-barrel" evidence="3">
    <location>
        <begin position="135"/>
        <end position="256"/>
    </location>
</feature>
<dbReference type="Gene3D" id="2.30.30.40">
    <property type="entry name" value="SH3 Domains"/>
    <property type="match status" value="1"/>
</dbReference>
<dbReference type="EMBL" id="UOFO01000055">
    <property type="protein sequence ID" value="VAW84890.1"/>
    <property type="molecule type" value="Genomic_DNA"/>
</dbReference>
<dbReference type="Pfam" id="PF08239">
    <property type="entry name" value="SH3_3"/>
    <property type="match status" value="1"/>
</dbReference>
<evidence type="ECO:0000256" key="1">
    <source>
        <dbReference type="ARBA" id="ARBA00022729"/>
    </source>
</evidence>